<dbReference type="AlphaFoldDB" id="A0A6J7DNY9"/>
<evidence type="ECO:0000313" key="1">
    <source>
        <dbReference type="EMBL" id="CAB4872351.1"/>
    </source>
</evidence>
<reference evidence="1" key="1">
    <citation type="submission" date="2020-05" db="EMBL/GenBank/DDBJ databases">
        <authorList>
            <person name="Chiriac C."/>
            <person name="Salcher M."/>
            <person name="Ghai R."/>
            <person name="Kavagutti S V."/>
        </authorList>
    </citation>
    <scope>NUCLEOTIDE SEQUENCE</scope>
</reference>
<sequence length="69" mass="7516">MPSCLNSSAARLLSSSRMTTFSPNTVASDDTRTSMSLPSTVIENCPSWGLRRSTMFMPPRILYLLTSAA</sequence>
<dbReference type="EMBL" id="CAFBLR010000062">
    <property type="protein sequence ID" value="CAB4872351.1"/>
    <property type="molecule type" value="Genomic_DNA"/>
</dbReference>
<accession>A0A6J7DNY9</accession>
<protein>
    <submittedName>
        <fullName evidence="1">Unannotated protein</fullName>
    </submittedName>
</protein>
<name>A0A6J7DNY9_9ZZZZ</name>
<proteinExistence type="predicted"/>
<organism evidence="1">
    <name type="scientific">freshwater metagenome</name>
    <dbReference type="NCBI Taxonomy" id="449393"/>
    <lineage>
        <taxon>unclassified sequences</taxon>
        <taxon>metagenomes</taxon>
        <taxon>ecological metagenomes</taxon>
    </lineage>
</organism>
<gene>
    <name evidence="1" type="ORF">UFOPK3417_00812</name>
</gene>